<accession>A0A233SPJ8</accession>
<dbReference type="EMBL" id="MCGQ01000008">
    <property type="protein sequence ID" value="OXY97587.1"/>
    <property type="molecule type" value="Genomic_DNA"/>
</dbReference>
<dbReference type="Proteomes" id="UP000215483">
    <property type="component" value="Unassembled WGS sequence"/>
</dbReference>
<reference evidence="2 3" key="1">
    <citation type="submission" date="2016-07" db="EMBL/GenBank/DDBJ databases">
        <title>Draft genome of Streptomyces diastatochromogenes.</title>
        <authorList>
            <person name="Podduturi R."/>
            <person name="Lukassen M.B."/>
            <person name="Clausen N."/>
            <person name="Nielsen J.L."/>
            <person name="Jorgensen N.O."/>
        </authorList>
    </citation>
    <scope>NUCLEOTIDE SEQUENCE [LARGE SCALE GENOMIC DNA]</scope>
    <source>
        <strain evidence="2 3">DSM 40608</strain>
    </source>
</reference>
<dbReference type="Pfam" id="PF19609">
    <property type="entry name" value="DUF6114"/>
    <property type="match status" value="1"/>
</dbReference>
<gene>
    <name evidence="2" type="ORF">BEK98_08495</name>
</gene>
<sequence>MLLTPGRGESAERPRIRATAAHARRRFRAWRGERPFWAGFFTLAAGLPILYWPYVNLDLGAIPLAMSTTPGAGSLVIGVLLITLGLSLWYQPHLRLFSGIATLLLALASFPVANLGGLFLGVFTGLIGGSLACSWIPPVADEPPAETARPPGRGGPTS</sequence>
<evidence type="ECO:0008006" key="4">
    <source>
        <dbReference type="Google" id="ProtNLM"/>
    </source>
</evidence>
<dbReference type="AlphaFoldDB" id="A0A233SPJ8"/>
<dbReference type="InterPro" id="IPR046096">
    <property type="entry name" value="DUF6114"/>
</dbReference>
<keyword evidence="1" id="KW-1133">Transmembrane helix</keyword>
<evidence type="ECO:0000313" key="3">
    <source>
        <dbReference type="Proteomes" id="UP000215483"/>
    </source>
</evidence>
<name>A0A233SPJ8_STRDA</name>
<keyword evidence="1" id="KW-0472">Membrane</keyword>
<evidence type="ECO:0000313" key="2">
    <source>
        <dbReference type="EMBL" id="OXY97587.1"/>
    </source>
</evidence>
<keyword evidence="3" id="KW-1185">Reference proteome</keyword>
<organism evidence="2 3">
    <name type="scientific">Streptomyces diastatochromogenes</name>
    <dbReference type="NCBI Taxonomy" id="42236"/>
    <lineage>
        <taxon>Bacteria</taxon>
        <taxon>Bacillati</taxon>
        <taxon>Actinomycetota</taxon>
        <taxon>Actinomycetes</taxon>
        <taxon>Kitasatosporales</taxon>
        <taxon>Streptomycetaceae</taxon>
        <taxon>Streptomyces</taxon>
    </lineage>
</organism>
<feature type="transmembrane region" description="Helical" evidence="1">
    <location>
        <begin position="102"/>
        <end position="127"/>
    </location>
</feature>
<feature type="transmembrane region" description="Helical" evidence="1">
    <location>
        <begin position="72"/>
        <end position="90"/>
    </location>
</feature>
<dbReference type="RefSeq" id="WP_208643055.1">
    <property type="nucleotide sequence ID" value="NZ_MCGQ01000008.1"/>
</dbReference>
<comment type="caution">
    <text evidence="2">The sequence shown here is derived from an EMBL/GenBank/DDBJ whole genome shotgun (WGS) entry which is preliminary data.</text>
</comment>
<protein>
    <recommendedName>
        <fullName evidence="4">Integral membrane protein</fullName>
    </recommendedName>
</protein>
<evidence type="ECO:0000256" key="1">
    <source>
        <dbReference type="SAM" id="Phobius"/>
    </source>
</evidence>
<proteinExistence type="predicted"/>
<feature type="transmembrane region" description="Helical" evidence="1">
    <location>
        <begin position="35"/>
        <end position="52"/>
    </location>
</feature>
<keyword evidence="1" id="KW-0812">Transmembrane</keyword>